<gene>
    <name evidence="2" type="ORF">PFISCL1PPCAC_3395</name>
</gene>
<dbReference type="Proteomes" id="UP001432322">
    <property type="component" value="Unassembled WGS sequence"/>
</dbReference>
<dbReference type="EMBL" id="BTSY01000001">
    <property type="protein sequence ID" value="GMT12098.1"/>
    <property type="molecule type" value="Genomic_DNA"/>
</dbReference>
<feature type="compositionally biased region" description="Basic residues" evidence="1">
    <location>
        <begin position="46"/>
        <end position="65"/>
    </location>
</feature>
<evidence type="ECO:0000313" key="3">
    <source>
        <dbReference type="Proteomes" id="UP001432322"/>
    </source>
</evidence>
<feature type="region of interest" description="Disordered" evidence="1">
    <location>
        <begin position="36"/>
        <end position="65"/>
    </location>
</feature>
<reference evidence="2" key="1">
    <citation type="submission" date="2023-10" db="EMBL/GenBank/DDBJ databases">
        <title>Genome assembly of Pristionchus species.</title>
        <authorList>
            <person name="Yoshida K."/>
            <person name="Sommer R.J."/>
        </authorList>
    </citation>
    <scope>NUCLEOTIDE SEQUENCE</scope>
    <source>
        <strain evidence="2">RS5133</strain>
    </source>
</reference>
<accession>A0AAV5V0Z0</accession>
<evidence type="ECO:0000256" key="1">
    <source>
        <dbReference type="SAM" id="MobiDB-lite"/>
    </source>
</evidence>
<sequence length="65" mass="7354">RSRAKAVEADIFNTDEEGSRQADLLISLDDHVQEGLVEPEQGNGKLGRRSNRSTHKVNSHRCRLR</sequence>
<comment type="caution">
    <text evidence="2">The sequence shown here is derived from an EMBL/GenBank/DDBJ whole genome shotgun (WGS) entry which is preliminary data.</text>
</comment>
<name>A0AAV5V0Z0_9BILA</name>
<dbReference type="AlphaFoldDB" id="A0AAV5V0Z0"/>
<evidence type="ECO:0000313" key="2">
    <source>
        <dbReference type="EMBL" id="GMT12098.1"/>
    </source>
</evidence>
<organism evidence="2 3">
    <name type="scientific">Pristionchus fissidentatus</name>
    <dbReference type="NCBI Taxonomy" id="1538716"/>
    <lineage>
        <taxon>Eukaryota</taxon>
        <taxon>Metazoa</taxon>
        <taxon>Ecdysozoa</taxon>
        <taxon>Nematoda</taxon>
        <taxon>Chromadorea</taxon>
        <taxon>Rhabditida</taxon>
        <taxon>Rhabditina</taxon>
        <taxon>Diplogasteromorpha</taxon>
        <taxon>Diplogasteroidea</taxon>
        <taxon>Neodiplogasteridae</taxon>
        <taxon>Pristionchus</taxon>
    </lineage>
</organism>
<protein>
    <submittedName>
        <fullName evidence="2">Uncharacterized protein</fullName>
    </submittedName>
</protein>
<keyword evidence="3" id="KW-1185">Reference proteome</keyword>
<proteinExistence type="predicted"/>
<feature type="non-terminal residue" evidence="2">
    <location>
        <position position="1"/>
    </location>
</feature>
<feature type="non-terminal residue" evidence="2">
    <location>
        <position position="65"/>
    </location>
</feature>